<sequence>MKDDMMKRAVYEEMVKAMRGILPADVRTVIKRAEKNSDTAAVLPFCMYYFYPYKWQEYSLHGESTLPAVLNYATFIALDYPFMDTDPGIKRFFYGASHITPLPEEENSSMQLEEWTILIYRKYCDLVKRAEYIEKRLAGSNVSSLAHKREQRNELMQKKAQL</sequence>
<keyword evidence="2" id="KW-1185">Reference proteome</keyword>
<organism evidence="1 2">
    <name type="scientific">Alkalicoccus halolimnae</name>
    <dbReference type="NCBI Taxonomy" id="1667239"/>
    <lineage>
        <taxon>Bacteria</taxon>
        <taxon>Bacillati</taxon>
        <taxon>Bacillota</taxon>
        <taxon>Bacilli</taxon>
        <taxon>Bacillales</taxon>
        <taxon>Bacillaceae</taxon>
        <taxon>Alkalicoccus</taxon>
    </lineage>
</organism>
<accession>A0A5C7FFD9</accession>
<evidence type="ECO:0000313" key="2">
    <source>
        <dbReference type="Proteomes" id="UP000321816"/>
    </source>
</evidence>
<proteinExistence type="predicted"/>
<dbReference type="AlphaFoldDB" id="A0A5C7FFD9"/>
<dbReference type="RefSeq" id="WP_147804263.1">
    <property type="nucleotide sequence ID" value="NZ_CP144914.1"/>
</dbReference>
<dbReference type="EMBL" id="CP144914">
    <property type="protein sequence ID" value="WWD80226.1"/>
    <property type="molecule type" value="Genomic_DNA"/>
</dbReference>
<dbReference type="OrthoDB" id="2679642at2"/>
<evidence type="ECO:0000313" key="1">
    <source>
        <dbReference type="EMBL" id="WWD80226.1"/>
    </source>
</evidence>
<dbReference type="KEGG" id="ahal:FTX54_001275"/>
<name>A0A5C7FFD9_9BACI</name>
<protein>
    <submittedName>
        <fullName evidence="1">Uncharacterized protein</fullName>
    </submittedName>
</protein>
<gene>
    <name evidence="1" type="ORF">FTX54_001275</name>
</gene>
<reference evidence="1 2" key="1">
    <citation type="submission" date="2024-01" db="EMBL/GenBank/DDBJ databases">
        <title>Complete Genome Sequence of Alkalicoccus halolimnae BZ-SZ-XJ29T, a Moderately Halophilic Bacterium Isolated from a Salt Lake.</title>
        <authorList>
            <person name="Zhao B."/>
        </authorList>
    </citation>
    <scope>NUCLEOTIDE SEQUENCE [LARGE SCALE GENOMIC DNA]</scope>
    <source>
        <strain evidence="1 2">BZ-SZ-XJ29</strain>
    </source>
</reference>
<dbReference type="Proteomes" id="UP000321816">
    <property type="component" value="Chromosome"/>
</dbReference>